<dbReference type="InterPro" id="IPR006059">
    <property type="entry name" value="SBP"/>
</dbReference>
<gene>
    <name evidence="2" type="ORF">SAMN04489860_1158</name>
</gene>
<dbReference type="Pfam" id="PF13416">
    <property type="entry name" value="SBP_bac_8"/>
    <property type="match status" value="1"/>
</dbReference>
<reference evidence="3" key="1">
    <citation type="submission" date="2016-10" db="EMBL/GenBank/DDBJ databases">
        <authorList>
            <person name="Varghese N."/>
            <person name="Submissions S."/>
        </authorList>
    </citation>
    <scope>NUCLEOTIDE SEQUENCE [LARGE SCALE GENOMIC DNA]</scope>
    <source>
        <strain evidence="3">DSM 22126</strain>
    </source>
</reference>
<name>A0A1H1QRX8_9CELL</name>
<keyword evidence="3" id="KW-1185">Reference proteome</keyword>
<evidence type="ECO:0000313" key="2">
    <source>
        <dbReference type="EMBL" id="SDS26146.1"/>
    </source>
</evidence>
<feature type="chain" id="PRO_5009258039" evidence="1">
    <location>
        <begin position="30"/>
        <end position="435"/>
    </location>
</feature>
<keyword evidence="1" id="KW-0732">Signal</keyword>
<dbReference type="Proteomes" id="UP000185663">
    <property type="component" value="Chromosome I"/>
</dbReference>
<feature type="signal peptide" evidence="1">
    <location>
        <begin position="1"/>
        <end position="29"/>
    </location>
</feature>
<dbReference type="RefSeq" id="WP_081829716.1">
    <property type="nucleotide sequence ID" value="NZ_LT629776.1"/>
</dbReference>
<dbReference type="STRING" id="545619.SAMN04489860_1158"/>
<organism evidence="2 3">
    <name type="scientific">Paraoerskovia marina</name>
    <dbReference type="NCBI Taxonomy" id="545619"/>
    <lineage>
        <taxon>Bacteria</taxon>
        <taxon>Bacillati</taxon>
        <taxon>Actinomycetota</taxon>
        <taxon>Actinomycetes</taxon>
        <taxon>Micrococcales</taxon>
        <taxon>Cellulomonadaceae</taxon>
        <taxon>Paraoerskovia</taxon>
    </lineage>
</organism>
<accession>A0A1H1QRX8</accession>
<dbReference type="PROSITE" id="PS51257">
    <property type="entry name" value="PROKAR_LIPOPROTEIN"/>
    <property type="match status" value="1"/>
</dbReference>
<dbReference type="EMBL" id="LT629776">
    <property type="protein sequence ID" value="SDS26146.1"/>
    <property type="molecule type" value="Genomic_DNA"/>
</dbReference>
<dbReference type="Gene3D" id="3.40.190.10">
    <property type="entry name" value="Periplasmic binding protein-like II"/>
    <property type="match status" value="1"/>
</dbReference>
<proteinExistence type="predicted"/>
<dbReference type="PANTHER" id="PTHR43649:SF32">
    <property type="entry name" value="SUGAR BINDING SECRETED PROTEIN"/>
    <property type="match status" value="1"/>
</dbReference>
<dbReference type="eggNOG" id="COG1653">
    <property type="taxonomic scope" value="Bacteria"/>
</dbReference>
<evidence type="ECO:0000256" key="1">
    <source>
        <dbReference type="SAM" id="SignalP"/>
    </source>
</evidence>
<dbReference type="SUPFAM" id="SSF53850">
    <property type="entry name" value="Periplasmic binding protein-like II"/>
    <property type="match status" value="1"/>
</dbReference>
<evidence type="ECO:0000313" key="3">
    <source>
        <dbReference type="Proteomes" id="UP000185663"/>
    </source>
</evidence>
<dbReference type="AlphaFoldDB" id="A0A1H1QRX8"/>
<dbReference type="InterPro" id="IPR050490">
    <property type="entry name" value="Bact_solute-bd_prot1"/>
</dbReference>
<dbReference type="PANTHER" id="PTHR43649">
    <property type="entry name" value="ARABINOSE-BINDING PROTEIN-RELATED"/>
    <property type="match status" value="1"/>
</dbReference>
<protein>
    <submittedName>
        <fullName evidence="2">Cellobiose-binding protein</fullName>
    </submittedName>
</protein>
<sequence length="435" mass="46648">MHRSTRTRRLTVTATAGAAALALTLTACGSSDSDDTADSGSSNGDEEITLTVATFNEFGYEDLLTEYEDLNPNITVKQKKAATADEARDALRNSLGANSGASDIEAIEVDWLAEFKQYPDKFADLTSDSVEGRWLDWKTEAATLEDGALIGYGTDIGPEAVCYRADLFEAAGIPSDREGAAEFIGESWDDYFDAGKEFMASSDVPWFDSAGATWQGMINQVQNAYEENDGTIIATENPEVRETYDAVLTAAVDENLSAHLGQWSQDWTDSFQNDGFATMLCPGWMLGVIEGNAAGVEGWDIADTFPGGGGNWGGSYLTVPSQGENVEAAKELADWLTAPEQQMKAFAAKGTFPSQVEALDSEELAAATNPFFNDAPTGEILANRAEAVSVTPFKGPNYFPINTAMADAITRVDVDQTDDADSSWEKFVADVDALG</sequence>